<name>A0AAW2J675_9LAMI</name>
<evidence type="ECO:0000313" key="1">
    <source>
        <dbReference type="EMBL" id="KAL0289075.1"/>
    </source>
</evidence>
<dbReference type="PANTHER" id="PTHR33437">
    <property type="entry name" value="OS06G0361200 PROTEIN"/>
    <property type="match status" value="1"/>
</dbReference>
<dbReference type="EMBL" id="JACGWK010001416">
    <property type="protein sequence ID" value="KAL0289075.1"/>
    <property type="molecule type" value="Genomic_DNA"/>
</dbReference>
<gene>
    <name evidence="1" type="ORF">Sangu_2630400</name>
</gene>
<dbReference type="AlphaFoldDB" id="A0AAW2J675"/>
<dbReference type="PANTHER" id="PTHR33437:SF4">
    <property type="entry name" value="RETROTRANSPOSON GAG PROTEIN"/>
    <property type="match status" value="1"/>
</dbReference>
<accession>A0AAW2J675</accession>
<reference evidence="1" key="2">
    <citation type="journal article" date="2024" name="Plant">
        <title>Genomic evolution and insights into agronomic trait innovations of Sesamum species.</title>
        <authorList>
            <person name="Miao H."/>
            <person name="Wang L."/>
            <person name="Qu L."/>
            <person name="Liu H."/>
            <person name="Sun Y."/>
            <person name="Le M."/>
            <person name="Wang Q."/>
            <person name="Wei S."/>
            <person name="Zheng Y."/>
            <person name="Lin W."/>
            <person name="Duan Y."/>
            <person name="Cao H."/>
            <person name="Xiong S."/>
            <person name="Wang X."/>
            <person name="Wei L."/>
            <person name="Li C."/>
            <person name="Ma Q."/>
            <person name="Ju M."/>
            <person name="Zhao R."/>
            <person name="Li G."/>
            <person name="Mu C."/>
            <person name="Tian Q."/>
            <person name="Mei H."/>
            <person name="Zhang T."/>
            <person name="Gao T."/>
            <person name="Zhang H."/>
        </authorList>
    </citation>
    <scope>NUCLEOTIDE SEQUENCE</scope>
    <source>
        <strain evidence="1">G01</strain>
    </source>
</reference>
<sequence length="120" mass="13665">MWKSSTKELQVLSQGLTPIDQLKVIITGTIENKLDGSSNSGMIYTKQYTRRIDNLKIQSATSNVQQFDSKENPKRHVVHFIETPNSPVTYGDPLVKKFVRSMKKNAFDQYTDLEVNSVDI</sequence>
<proteinExistence type="predicted"/>
<comment type="caution">
    <text evidence="1">The sequence shown here is derived from an EMBL/GenBank/DDBJ whole genome shotgun (WGS) entry which is preliminary data.</text>
</comment>
<protein>
    <submittedName>
        <fullName evidence="1">Uncharacterized protein</fullName>
    </submittedName>
</protein>
<reference evidence="1" key="1">
    <citation type="submission" date="2020-06" db="EMBL/GenBank/DDBJ databases">
        <authorList>
            <person name="Li T."/>
            <person name="Hu X."/>
            <person name="Zhang T."/>
            <person name="Song X."/>
            <person name="Zhang H."/>
            <person name="Dai N."/>
            <person name="Sheng W."/>
            <person name="Hou X."/>
            <person name="Wei L."/>
        </authorList>
    </citation>
    <scope>NUCLEOTIDE SEQUENCE</scope>
    <source>
        <strain evidence="1">G01</strain>
        <tissue evidence="1">Leaf</tissue>
    </source>
</reference>
<organism evidence="1">
    <name type="scientific">Sesamum angustifolium</name>
    <dbReference type="NCBI Taxonomy" id="2727405"/>
    <lineage>
        <taxon>Eukaryota</taxon>
        <taxon>Viridiplantae</taxon>
        <taxon>Streptophyta</taxon>
        <taxon>Embryophyta</taxon>
        <taxon>Tracheophyta</taxon>
        <taxon>Spermatophyta</taxon>
        <taxon>Magnoliopsida</taxon>
        <taxon>eudicotyledons</taxon>
        <taxon>Gunneridae</taxon>
        <taxon>Pentapetalae</taxon>
        <taxon>asterids</taxon>
        <taxon>lamiids</taxon>
        <taxon>Lamiales</taxon>
        <taxon>Pedaliaceae</taxon>
        <taxon>Sesamum</taxon>
    </lineage>
</organism>